<gene>
    <name evidence="1" type="ORF">S01H1_28369</name>
</gene>
<comment type="caution">
    <text evidence="1">The sequence shown here is derived from an EMBL/GenBank/DDBJ whole genome shotgun (WGS) entry which is preliminary data.</text>
</comment>
<dbReference type="AlphaFoldDB" id="X0V7W9"/>
<accession>X0V7W9</accession>
<protein>
    <submittedName>
        <fullName evidence="1">Uncharacterized protein</fullName>
    </submittedName>
</protein>
<name>X0V7W9_9ZZZZ</name>
<feature type="non-terminal residue" evidence="1">
    <location>
        <position position="122"/>
    </location>
</feature>
<reference evidence="1" key="1">
    <citation type="journal article" date="2014" name="Front. Microbiol.">
        <title>High frequency of phylogenetically diverse reductive dehalogenase-homologous genes in deep subseafloor sedimentary metagenomes.</title>
        <authorList>
            <person name="Kawai M."/>
            <person name="Futagami T."/>
            <person name="Toyoda A."/>
            <person name="Takaki Y."/>
            <person name="Nishi S."/>
            <person name="Hori S."/>
            <person name="Arai W."/>
            <person name="Tsubouchi T."/>
            <person name="Morono Y."/>
            <person name="Uchiyama I."/>
            <person name="Ito T."/>
            <person name="Fujiyama A."/>
            <person name="Inagaki F."/>
            <person name="Takami H."/>
        </authorList>
    </citation>
    <scope>NUCLEOTIDE SEQUENCE</scope>
    <source>
        <strain evidence="1">Expedition CK06-06</strain>
    </source>
</reference>
<sequence>MTLKVMCAGCGTLIEAIGDYARHSETDCIRNLNAKLDTSRTASAAWKASSKKFYAYWEIRAVECIAAEKRADERNEHAIFWERKFATAEKRVAELEGAFNRVVEGVRGSFPHDDVCECMFCN</sequence>
<organism evidence="1">
    <name type="scientific">marine sediment metagenome</name>
    <dbReference type="NCBI Taxonomy" id="412755"/>
    <lineage>
        <taxon>unclassified sequences</taxon>
        <taxon>metagenomes</taxon>
        <taxon>ecological metagenomes</taxon>
    </lineage>
</organism>
<evidence type="ECO:0000313" key="1">
    <source>
        <dbReference type="EMBL" id="GAF96745.1"/>
    </source>
</evidence>
<dbReference type="EMBL" id="BARS01017337">
    <property type="protein sequence ID" value="GAF96745.1"/>
    <property type="molecule type" value="Genomic_DNA"/>
</dbReference>
<proteinExistence type="predicted"/>